<evidence type="ECO:0000256" key="7">
    <source>
        <dbReference type="ARBA" id="ARBA00023242"/>
    </source>
</evidence>
<feature type="non-terminal residue" evidence="11">
    <location>
        <position position="1"/>
    </location>
</feature>
<evidence type="ECO:0000256" key="6">
    <source>
        <dbReference type="ARBA" id="ARBA00022833"/>
    </source>
</evidence>
<evidence type="ECO:0000256" key="9">
    <source>
        <dbReference type="SAM" id="MobiDB-lite"/>
    </source>
</evidence>
<evidence type="ECO:0000256" key="8">
    <source>
        <dbReference type="PROSITE-ProRule" id="PRU00042"/>
    </source>
</evidence>
<organism evidence="11 12">
    <name type="scientific">Cephalotus follicularis</name>
    <name type="common">Albany pitcher plant</name>
    <dbReference type="NCBI Taxonomy" id="3775"/>
    <lineage>
        <taxon>Eukaryota</taxon>
        <taxon>Viridiplantae</taxon>
        <taxon>Streptophyta</taxon>
        <taxon>Embryophyta</taxon>
        <taxon>Tracheophyta</taxon>
        <taxon>Spermatophyta</taxon>
        <taxon>Magnoliopsida</taxon>
        <taxon>eudicotyledons</taxon>
        <taxon>Gunneridae</taxon>
        <taxon>Pentapetalae</taxon>
        <taxon>rosids</taxon>
        <taxon>fabids</taxon>
        <taxon>Oxalidales</taxon>
        <taxon>Cephalotaceae</taxon>
        <taxon>Cephalotus</taxon>
    </lineage>
</organism>
<name>A0A1Q3BWS5_CEPFO</name>
<evidence type="ECO:0000313" key="12">
    <source>
        <dbReference type="Proteomes" id="UP000187406"/>
    </source>
</evidence>
<proteinExistence type="predicted"/>
<dbReference type="GO" id="GO:0008270">
    <property type="term" value="F:zinc ion binding"/>
    <property type="evidence" value="ECO:0007669"/>
    <property type="project" value="UniProtKB-KW"/>
</dbReference>
<comment type="subcellular location">
    <subcellularLocation>
        <location evidence="1">Nucleus</location>
    </subcellularLocation>
</comment>
<keyword evidence="2" id="KW-0217">Developmental protein</keyword>
<dbReference type="InterPro" id="IPR013087">
    <property type="entry name" value="Znf_C2H2_type"/>
</dbReference>
<gene>
    <name evidence="11" type="ORF">CFOL_v3_15914</name>
</gene>
<dbReference type="Proteomes" id="UP000187406">
    <property type="component" value="Unassembled WGS sequence"/>
</dbReference>
<feature type="domain" description="C2H2-type" evidence="10">
    <location>
        <begin position="59"/>
        <end position="86"/>
    </location>
</feature>
<keyword evidence="5" id="KW-0221">Differentiation</keyword>
<keyword evidence="6" id="KW-0862">Zinc</keyword>
<dbReference type="PROSITE" id="PS50157">
    <property type="entry name" value="ZINC_FINGER_C2H2_2"/>
    <property type="match status" value="1"/>
</dbReference>
<evidence type="ECO:0000256" key="5">
    <source>
        <dbReference type="ARBA" id="ARBA00022782"/>
    </source>
</evidence>
<dbReference type="EMBL" id="BDDD01001003">
    <property type="protein sequence ID" value="GAV72426.1"/>
    <property type="molecule type" value="Genomic_DNA"/>
</dbReference>
<evidence type="ECO:0000256" key="2">
    <source>
        <dbReference type="ARBA" id="ARBA00022473"/>
    </source>
</evidence>
<evidence type="ECO:0000256" key="4">
    <source>
        <dbReference type="ARBA" id="ARBA00022771"/>
    </source>
</evidence>
<feature type="region of interest" description="Disordered" evidence="9">
    <location>
        <begin position="144"/>
        <end position="174"/>
    </location>
</feature>
<keyword evidence="7" id="KW-0539">Nucleus</keyword>
<sequence length="285" mass="31053">LFGCDLLWRPEKNPLDLNNLPEDYTRDGKPAFEDSSSSAGSRKKKSGAKDGKDECEKVYECRFCSLKFCKSQALGGHMNRHRQERETETLNRARQLVFSTDNLTAPGHLGCHPMAAPGGYHPTGNVGDPTLPYRSLYPPRLFSGSSSSSLLPQQPPQNQPYHYPSPTRLTSYTSQYPSHPAPINDYYVGHVLSGNNTSQFPHHQNLNYMNAPDSNYTCIGAPVGHGFTASASGSGGGGVGVSGRDTSLSNQDEGLNWGRSYTAGGTTQQRFDPTSSSINRYQDGI</sequence>
<keyword evidence="12" id="KW-1185">Reference proteome</keyword>
<evidence type="ECO:0000256" key="1">
    <source>
        <dbReference type="ARBA" id="ARBA00004123"/>
    </source>
</evidence>
<dbReference type="InterPro" id="IPR036236">
    <property type="entry name" value="Znf_C2H2_sf"/>
</dbReference>
<dbReference type="GO" id="GO:0005634">
    <property type="term" value="C:nucleus"/>
    <property type="evidence" value="ECO:0007669"/>
    <property type="project" value="UniProtKB-SubCell"/>
</dbReference>
<dbReference type="OrthoDB" id="1721933at2759"/>
<feature type="compositionally biased region" description="Basic and acidic residues" evidence="9">
    <location>
        <begin position="23"/>
        <end position="32"/>
    </location>
</feature>
<comment type="caution">
    <text evidence="11">The sequence shown here is derived from an EMBL/GenBank/DDBJ whole genome shotgun (WGS) entry which is preliminary data.</text>
</comment>
<dbReference type="GO" id="GO:0048653">
    <property type="term" value="P:anther development"/>
    <property type="evidence" value="ECO:0007669"/>
    <property type="project" value="UniProtKB-ARBA"/>
</dbReference>
<dbReference type="InterPro" id="IPR045320">
    <property type="entry name" value="JAGGED/SL1-like"/>
</dbReference>
<evidence type="ECO:0000256" key="3">
    <source>
        <dbReference type="ARBA" id="ARBA00022723"/>
    </source>
</evidence>
<dbReference type="SUPFAM" id="SSF57667">
    <property type="entry name" value="beta-beta-alpha zinc fingers"/>
    <property type="match status" value="1"/>
</dbReference>
<keyword evidence="4 8" id="KW-0863">Zinc-finger</keyword>
<dbReference type="PANTHER" id="PTHR45730:SF32">
    <property type="entry name" value="ZINC FINGER PROTEIN JAGGED"/>
    <property type="match status" value="1"/>
</dbReference>
<dbReference type="GO" id="GO:0048440">
    <property type="term" value="P:carpel development"/>
    <property type="evidence" value="ECO:0007669"/>
    <property type="project" value="UniProtKB-ARBA"/>
</dbReference>
<dbReference type="FunCoup" id="A0A1Q3BWS5">
    <property type="interactions" value="2"/>
</dbReference>
<dbReference type="PANTHER" id="PTHR45730">
    <property type="entry name" value="ZINC FINGER PROTEIN JAGGED"/>
    <property type="match status" value="1"/>
</dbReference>
<accession>A0A1Q3BWS5</accession>
<dbReference type="AlphaFoldDB" id="A0A1Q3BWS5"/>
<keyword evidence="3" id="KW-0479">Metal-binding</keyword>
<protein>
    <recommendedName>
        <fullName evidence="10">C2H2-type domain-containing protein</fullName>
    </recommendedName>
</protein>
<reference evidence="12" key="1">
    <citation type="submission" date="2016-04" db="EMBL/GenBank/DDBJ databases">
        <title>Cephalotus genome sequencing.</title>
        <authorList>
            <person name="Fukushima K."/>
            <person name="Hasebe M."/>
            <person name="Fang X."/>
        </authorList>
    </citation>
    <scope>NUCLEOTIDE SEQUENCE [LARGE SCALE GENOMIC DNA]</scope>
    <source>
        <strain evidence="12">cv. St1</strain>
    </source>
</reference>
<dbReference type="FunFam" id="3.30.160.60:FF:002425">
    <property type="entry name" value="Zinc finger protein STAMENLESS 1"/>
    <property type="match status" value="1"/>
</dbReference>
<dbReference type="InParanoid" id="A0A1Q3BWS5"/>
<dbReference type="PROSITE" id="PS00028">
    <property type="entry name" value="ZINC_FINGER_C2H2_1"/>
    <property type="match status" value="1"/>
</dbReference>
<evidence type="ECO:0000259" key="10">
    <source>
        <dbReference type="PROSITE" id="PS50157"/>
    </source>
</evidence>
<evidence type="ECO:0000313" key="11">
    <source>
        <dbReference type="EMBL" id="GAV72426.1"/>
    </source>
</evidence>
<feature type="region of interest" description="Disordered" evidence="9">
    <location>
        <begin position="263"/>
        <end position="285"/>
    </location>
</feature>
<dbReference type="GO" id="GO:0003700">
    <property type="term" value="F:DNA-binding transcription factor activity"/>
    <property type="evidence" value="ECO:0007669"/>
    <property type="project" value="InterPro"/>
</dbReference>
<feature type="region of interest" description="Disordered" evidence="9">
    <location>
        <begin position="12"/>
        <end position="50"/>
    </location>
</feature>
<dbReference type="STRING" id="3775.A0A1Q3BWS5"/>
<dbReference type="GO" id="GO:0030154">
    <property type="term" value="P:cell differentiation"/>
    <property type="evidence" value="ECO:0007669"/>
    <property type="project" value="UniProtKB-KW"/>
</dbReference>
<dbReference type="Gene3D" id="3.30.160.60">
    <property type="entry name" value="Classic Zinc Finger"/>
    <property type="match status" value="1"/>
</dbReference>